<gene>
    <name evidence="2" type="ORF">ACFQ1G_07210</name>
</gene>
<name>A0ABW3IET4_9FLAO</name>
<accession>A0ABW3IET4</accession>
<dbReference type="Gene3D" id="3.10.450.50">
    <property type="match status" value="1"/>
</dbReference>
<feature type="chain" id="PRO_5047265795" description="SnoaL-like domain-containing protein" evidence="1">
    <location>
        <begin position="28"/>
        <end position="274"/>
    </location>
</feature>
<keyword evidence="1" id="KW-0732">Signal</keyword>
<dbReference type="InterPro" id="IPR014710">
    <property type="entry name" value="RmlC-like_jellyroll"/>
</dbReference>
<dbReference type="SUPFAM" id="SSF51182">
    <property type="entry name" value="RmlC-like cupins"/>
    <property type="match status" value="1"/>
</dbReference>
<evidence type="ECO:0000256" key="1">
    <source>
        <dbReference type="SAM" id="SignalP"/>
    </source>
</evidence>
<organism evidence="2 3">
    <name type="scientific">Salinimicrobium gaetbulicola</name>
    <dbReference type="NCBI Taxonomy" id="999702"/>
    <lineage>
        <taxon>Bacteria</taxon>
        <taxon>Pseudomonadati</taxon>
        <taxon>Bacteroidota</taxon>
        <taxon>Flavobacteriia</taxon>
        <taxon>Flavobacteriales</taxon>
        <taxon>Flavobacteriaceae</taxon>
        <taxon>Salinimicrobium</taxon>
    </lineage>
</organism>
<dbReference type="RefSeq" id="WP_380738016.1">
    <property type="nucleotide sequence ID" value="NZ_JBHTJP010000032.1"/>
</dbReference>
<dbReference type="InterPro" id="IPR032710">
    <property type="entry name" value="NTF2-like_dom_sf"/>
</dbReference>
<dbReference type="Gene3D" id="2.60.120.10">
    <property type="entry name" value="Jelly Rolls"/>
    <property type="match status" value="1"/>
</dbReference>
<protein>
    <recommendedName>
        <fullName evidence="4">SnoaL-like domain-containing protein</fullName>
    </recommendedName>
</protein>
<dbReference type="EMBL" id="JBHTJP010000032">
    <property type="protein sequence ID" value="MFD0976572.1"/>
    <property type="molecule type" value="Genomic_DNA"/>
</dbReference>
<comment type="caution">
    <text evidence="2">The sequence shown here is derived from an EMBL/GenBank/DDBJ whole genome shotgun (WGS) entry which is preliminary data.</text>
</comment>
<feature type="signal peptide" evidence="1">
    <location>
        <begin position="1"/>
        <end position="27"/>
    </location>
</feature>
<keyword evidence="3" id="KW-1185">Reference proteome</keyword>
<proteinExistence type="predicted"/>
<dbReference type="Proteomes" id="UP001597100">
    <property type="component" value="Unassembled WGS sequence"/>
</dbReference>
<evidence type="ECO:0008006" key="4">
    <source>
        <dbReference type="Google" id="ProtNLM"/>
    </source>
</evidence>
<reference evidence="3" key="1">
    <citation type="journal article" date="2019" name="Int. J. Syst. Evol. Microbiol.">
        <title>The Global Catalogue of Microorganisms (GCM) 10K type strain sequencing project: providing services to taxonomists for standard genome sequencing and annotation.</title>
        <authorList>
            <consortium name="The Broad Institute Genomics Platform"/>
            <consortium name="The Broad Institute Genome Sequencing Center for Infectious Disease"/>
            <person name="Wu L."/>
            <person name="Ma J."/>
        </authorList>
    </citation>
    <scope>NUCLEOTIDE SEQUENCE [LARGE SCALE GENOMIC DNA]</scope>
    <source>
        <strain evidence="3">CCUG 60898</strain>
    </source>
</reference>
<dbReference type="SUPFAM" id="SSF54427">
    <property type="entry name" value="NTF2-like"/>
    <property type="match status" value="1"/>
</dbReference>
<dbReference type="InterPro" id="IPR011051">
    <property type="entry name" value="RmlC_Cupin_sf"/>
</dbReference>
<sequence length="274" mass="31522">MEKLKMNLLKGLLPGACMLFLTPAIMAQDPVKEDPKHYKVELDNDEVRVLRINYGPGEESVMHKHPKGVVVFLTDAKVDFTLPNGQTAPMTTTAGDVIWTEEDSHKPKNTAGQPLEAIQIEFKSKETGAGEMQEARYTTSSPMIDLVKKGLMDYEKKDWDSWKAQFGDDARIFHNNWDESVSPDEFIEDHSGFLDNFSSYEFVDEPAFFEQIIDDKGQKWVYFWGIWEGTLKSNRQNLKIPVHLALMYKDGKIVEEYGFYDMSPFWKAMQESKK</sequence>
<evidence type="ECO:0000313" key="3">
    <source>
        <dbReference type="Proteomes" id="UP001597100"/>
    </source>
</evidence>
<evidence type="ECO:0000313" key="2">
    <source>
        <dbReference type="EMBL" id="MFD0976572.1"/>
    </source>
</evidence>